<evidence type="ECO:0000313" key="10">
    <source>
        <dbReference type="Proteomes" id="UP000774617"/>
    </source>
</evidence>
<keyword evidence="3" id="KW-0805">Transcription regulation</keyword>
<dbReference type="EMBL" id="JAGTJR010000097">
    <property type="protein sequence ID" value="KAH7010957.1"/>
    <property type="molecule type" value="Genomic_DNA"/>
</dbReference>
<evidence type="ECO:0000313" key="9">
    <source>
        <dbReference type="EMBL" id="KAH7010957.1"/>
    </source>
</evidence>
<dbReference type="InterPro" id="IPR045125">
    <property type="entry name" value="Sub1/Tcp4-like"/>
</dbReference>
<dbReference type="SUPFAM" id="SSF54447">
    <property type="entry name" value="ssDNA-binding transcriptional regulator domain"/>
    <property type="match status" value="1"/>
</dbReference>
<comment type="similarity">
    <text evidence="2">Belongs to the transcriptional coactivator PC4 family.</text>
</comment>
<evidence type="ECO:0000256" key="1">
    <source>
        <dbReference type="ARBA" id="ARBA00004123"/>
    </source>
</evidence>
<organism evidence="9 10">
    <name type="scientific">Macrophomina phaseolina</name>
    <dbReference type="NCBI Taxonomy" id="35725"/>
    <lineage>
        <taxon>Eukaryota</taxon>
        <taxon>Fungi</taxon>
        <taxon>Dikarya</taxon>
        <taxon>Ascomycota</taxon>
        <taxon>Pezizomycotina</taxon>
        <taxon>Dothideomycetes</taxon>
        <taxon>Dothideomycetes incertae sedis</taxon>
        <taxon>Botryosphaeriales</taxon>
        <taxon>Botryosphaeriaceae</taxon>
        <taxon>Macrophomina</taxon>
    </lineage>
</organism>
<feature type="region of interest" description="Disordered" evidence="7">
    <location>
        <begin position="116"/>
        <end position="159"/>
    </location>
</feature>
<evidence type="ECO:0000256" key="2">
    <source>
        <dbReference type="ARBA" id="ARBA00009001"/>
    </source>
</evidence>
<keyword evidence="6" id="KW-0539">Nucleus</keyword>
<feature type="compositionally biased region" description="Basic and acidic residues" evidence="7">
    <location>
        <begin position="116"/>
        <end position="135"/>
    </location>
</feature>
<dbReference type="InterPro" id="IPR003173">
    <property type="entry name" value="PC4_C"/>
</dbReference>
<keyword evidence="4" id="KW-0238">DNA-binding</keyword>
<reference evidence="9 10" key="1">
    <citation type="journal article" date="2021" name="Nat. Commun.">
        <title>Genetic determinants of endophytism in the Arabidopsis root mycobiome.</title>
        <authorList>
            <person name="Mesny F."/>
            <person name="Miyauchi S."/>
            <person name="Thiergart T."/>
            <person name="Pickel B."/>
            <person name="Atanasova L."/>
            <person name="Karlsson M."/>
            <person name="Huettel B."/>
            <person name="Barry K.W."/>
            <person name="Haridas S."/>
            <person name="Chen C."/>
            <person name="Bauer D."/>
            <person name="Andreopoulos W."/>
            <person name="Pangilinan J."/>
            <person name="LaButti K."/>
            <person name="Riley R."/>
            <person name="Lipzen A."/>
            <person name="Clum A."/>
            <person name="Drula E."/>
            <person name="Henrissat B."/>
            <person name="Kohler A."/>
            <person name="Grigoriev I.V."/>
            <person name="Martin F.M."/>
            <person name="Hacquard S."/>
        </authorList>
    </citation>
    <scope>NUCLEOTIDE SEQUENCE [LARGE SCALE GENOMIC DNA]</scope>
    <source>
        <strain evidence="9 10">MPI-SDFR-AT-0080</strain>
    </source>
</reference>
<dbReference type="PANTHER" id="PTHR13215">
    <property type="entry name" value="RNA POLYMERASE II TRANSCRIPTIONAL COACTIVATOR"/>
    <property type="match status" value="1"/>
</dbReference>
<feature type="region of interest" description="Disordered" evidence="7">
    <location>
        <begin position="1"/>
        <end position="54"/>
    </location>
</feature>
<evidence type="ECO:0000259" key="8">
    <source>
        <dbReference type="Pfam" id="PF02229"/>
    </source>
</evidence>
<gene>
    <name evidence="9" type="ORF">B0J12DRAFT_587044</name>
</gene>
<comment type="subcellular location">
    <subcellularLocation>
        <location evidence="1">Nucleus</location>
    </subcellularLocation>
</comment>
<comment type="caution">
    <text evidence="9">The sequence shown here is derived from an EMBL/GenBank/DDBJ whole genome shotgun (WGS) entry which is preliminary data.</text>
</comment>
<dbReference type="Pfam" id="PF02229">
    <property type="entry name" value="PC4"/>
    <property type="match status" value="1"/>
</dbReference>
<feature type="domain" description="Transcriptional coactivator p15 (PC4) C-terminal" evidence="8">
    <location>
        <begin position="55"/>
        <end position="90"/>
    </location>
</feature>
<name>A0ABQ8FT05_9PEZI</name>
<protein>
    <submittedName>
        <fullName evidence="9">RNA polymerase II transcriptional coactivator</fullName>
    </submittedName>
</protein>
<dbReference type="Proteomes" id="UP000774617">
    <property type="component" value="Unassembled WGS sequence"/>
</dbReference>
<keyword evidence="5" id="KW-0804">Transcription</keyword>
<keyword evidence="10" id="KW-1185">Reference proteome</keyword>
<evidence type="ECO:0000256" key="6">
    <source>
        <dbReference type="ARBA" id="ARBA00023242"/>
    </source>
</evidence>
<accession>A0ABQ8FT05</accession>
<evidence type="ECO:0000256" key="4">
    <source>
        <dbReference type="ARBA" id="ARBA00023125"/>
    </source>
</evidence>
<evidence type="ECO:0000256" key="7">
    <source>
        <dbReference type="SAM" id="MobiDB-lite"/>
    </source>
</evidence>
<evidence type="ECO:0000256" key="5">
    <source>
        <dbReference type="ARBA" id="ARBA00023163"/>
    </source>
</evidence>
<sequence length="159" mass="17442">MPKGSASARGRKRATDVYEDDGFVVADDDGPESKQPRKGRSAGTQRDDEGNEFLEISAKRRVAVSDFRGKPMVSIREYYEKDGKDLPGKKVASPSLSTKYSALVELLPEVETALSKKGESVKRSVYDGLSVKDNRDSDEDEADDVGKKNFEATSDEDAD</sequence>
<dbReference type="Gene3D" id="2.30.31.10">
    <property type="entry name" value="Transcriptional Coactivator Pc4, Chain A"/>
    <property type="match status" value="1"/>
</dbReference>
<feature type="compositionally biased region" description="Acidic residues" evidence="7">
    <location>
        <begin position="17"/>
        <end position="30"/>
    </location>
</feature>
<proteinExistence type="inferred from homology"/>
<evidence type="ECO:0000256" key="3">
    <source>
        <dbReference type="ARBA" id="ARBA00023015"/>
    </source>
</evidence>
<dbReference type="InterPro" id="IPR009044">
    <property type="entry name" value="ssDNA-bd_transcriptional_reg"/>
</dbReference>